<dbReference type="InterPro" id="IPR004104">
    <property type="entry name" value="Gfo/Idh/MocA-like_OxRdtase_C"/>
</dbReference>
<dbReference type="InterPro" id="IPR000683">
    <property type="entry name" value="Gfo/Idh/MocA-like_OxRdtase_N"/>
</dbReference>
<dbReference type="Proteomes" id="UP000317893">
    <property type="component" value="Unassembled WGS sequence"/>
</dbReference>
<dbReference type="SUPFAM" id="SSF55347">
    <property type="entry name" value="Glyceraldehyde-3-phosphate dehydrogenase-like, C-terminal domain"/>
    <property type="match status" value="1"/>
</dbReference>
<dbReference type="EMBL" id="VFMN01000001">
    <property type="protein sequence ID" value="TQJ08706.1"/>
    <property type="molecule type" value="Genomic_DNA"/>
</dbReference>
<dbReference type="SUPFAM" id="SSF51735">
    <property type="entry name" value="NAD(P)-binding Rossmann-fold domains"/>
    <property type="match status" value="1"/>
</dbReference>
<accession>A0A542E073</accession>
<reference evidence="4 5" key="1">
    <citation type="submission" date="2019-06" db="EMBL/GenBank/DDBJ databases">
        <title>Sequencing the genomes of 1000 actinobacteria strains.</title>
        <authorList>
            <person name="Klenk H.-P."/>
        </authorList>
    </citation>
    <scope>NUCLEOTIDE SEQUENCE [LARGE SCALE GENOMIC DNA]</scope>
    <source>
        <strain evidence="4 5">DSM 18607</strain>
    </source>
</reference>
<proteinExistence type="inferred from homology"/>
<dbReference type="PANTHER" id="PTHR43377:SF2">
    <property type="entry name" value="BINDING ROSSMANN FOLD OXIDOREDUCTASE, PUTATIVE (AFU_ORTHOLOGUE AFUA_4G00560)-RELATED"/>
    <property type="match status" value="1"/>
</dbReference>
<protein>
    <submittedName>
        <fullName evidence="4">Oxidoreductase family protein</fullName>
    </submittedName>
</protein>
<dbReference type="Pfam" id="PF02894">
    <property type="entry name" value="GFO_IDH_MocA_C"/>
    <property type="match status" value="1"/>
</dbReference>
<evidence type="ECO:0000313" key="5">
    <source>
        <dbReference type="Proteomes" id="UP000317893"/>
    </source>
</evidence>
<evidence type="ECO:0000313" key="4">
    <source>
        <dbReference type="EMBL" id="TQJ08706.1"/>
    </source>
</evidence>
<dbReference type="InterPro" id="IPR036291">
    <property type="entry name" value="NAD(P)-bd_dom_sf"/>
</dbReference>
<name>A0A542E073_9MICO</name>
<dbReference type="Pfam" id="PF01408">
    <property type="entry name" value="GFO_IDH_MocA"/>
    <property type="match status" value="1"/>
</dbReference>
<comment type="similarity">
    <text evidence="1">Belongs to the Gfo/Idh/MocA family.</text>
</comment>
<evidence type="ECO:0000256" key="1">
    <source>
        <dbReference type="ARBA" id="ARBA00010928"/>
    </source>
</evidence>
<sequence>MSTSPVRIAVVGAGDRGSAYAAWAADHPDRARVVAVAEPNAVRRERLADAHEVPAGQRYDDWRALLEGPRVADLVVVATRDREHRDPAVALAGAGYHLLLEKPMAPTEAECREITAAAHAAGVLVAVCHVLLYTPYTQVVRDVVRSGRIGRVMSVQHLEPVGWWHQAHSFVRGHWAREDDGAFMLLAKSCHDVDWLQHVVGEPAVAVSSFGSLQHFTAKDRPDRASDRCVTCDLQDTCPYSATRLYRGLLARGETGWPVSTVVDEVTPAALEEALATGPWGRCVYDCDNDVVDHQVVALEYASGATASFTMTAFAEAGHRETRIFGTHGEVRCDGGTVEVVEFGGLPGESRRERIDVGSLGDATAGGGHGGGDGGLMDAVVHAVATGDRSGVWSGIDVSLETHRTVFAAERARRLGTVERLDRLGVL</sequence>
<dbReference type="GO" id="GO:0000166">
    <property type="term" value="F:nucleotide binding"/>
    <property type="evidence" value="ECO:0007669"/>
    <property type="project" value="InterPro"/>
</dbReference>
<dbReference type="InterPro" id="IPR051450">
    <property type="entry name" value="Gfo/Idh/MocA_Oxidoreductases"/>
</dbReference>
<dbReference type="RefSeq" id="WP_141848189.1">
    <property type="nucleotide sequence ID" value="NZ_BAAAPR010000004.1"/>
</dbReference>
<evidence type="ECO:0000259" key="2">
    <source>
        <dbReference type="Pfam" id="PF01408"/>
    </source>
</evidence>
<feature type="domain" description="Gfo/Idh/MocA-like oxidoreductase C-terminal" evidence="3">
    <location>
        <begin position="143"/>
        <end position="336"/>
    </location>
</feature>
<feature type="domain" description="Gfo/Idh/MocA-like oxidoreductase N-terminal" evidence="2">
    <location>
        <begin position="6"/>
        <end position="128"/>
    </location>
</feature>
<dbReference type="Gene3D" id="3.40.50.720">
    <property type="entry name" value="NAD(P)-binding Rossmann-like Domain"/>
    <property type="match status" value="1"/>
</dbReference>
<dbReference type="Gene3D" id="3.30.360.10">
    <property type="entry name" value="Dihydrodipicolinate Reductase, domain 2"/>
    <property type="match status" value="1"/>
</dbReference>
<dbReference type="PANTHER" id="PTHR43377">
    <property type="entry name" value="BILIVERDIN REDUCTASE A"/>
    <property type="match status" value="1"/>
</dbReference>
<evidence type="ECO:0000259" key="3">
    <source>
        <dbReference type="Pfam" id="PF02894"/>
    </source>
</evidence>
<organism evidence="4 5">
    <name type="scientific">Lapillicoccus jejuensis</name>
    <dbReference type="NCBI Taxonomy" id="402171"/>
    <lineage>
        <taxon>Bacteria</taxon>
        <taxon>Bacillati</taxon>
        <taxon>Actinomycetota</taxon>
        <taxon>Actinomycetes</taxon>
        <taxon>Micrococcales</taxon>
        <taxon>Intrasporangiaceae</taxon>
        <taxon>Lapillicoccus</taxon>
    </lineage>
</organism>
<dbReference type="AlphaFoldDB" id="A0A542E073"/>
<keyword evidence="5" id="KW-1185">Reference proteome</keyword>
<dbReference type="OrthoDB" id="179913at2"/>
<gene>
    <name evidence="4" type="ORF">FB458_1798</name>
</gene>
<comment type="caution">
    <text evidence="4">The sequence shown here is derived from an EMBL/GenBank/DDBJ whole genome shotgun (WGS) entry which is preliminary data.</text>
</comment>